<dbReference type="OrthoDB" id="291542at2"/>
<organism evidence="1 2">
    <name type="scientific">Limihaloglobus sulfuriphilus</name>
    <dbReference type="NCBI Taxonomy" id="1851148"/>
    <lineage>
        <taxon>Bacteria</taxon>
        <taxon>Pseudomonadati</taxon>
        <taxon>Planctomycetota</taxon>
        <taxon>Phycisphaerae</taxon>
        <taxon>Sedimentisphaerales</taxon>
        <taxon>Sedimentisphaeraceae</taxon>
        <taxon>Limihaloglobus</taxon>
    </lineage>
</organism>
<dbReference type="AlphaFoldDB" id="A0A1Q2MG56"/>
<accession>A0A1Q2MG56</accession>
<gene>
    <name evidence="1" type="ORF">SMSP2_01618</name>
</gene>
<dbReference type="EMBL" id="CP019646">
    <property type="protein sequence ID" value="AQQ71252.1"/>
    <property type="molecule type" value="Genomic_DNA"/>
</dbReference>
<protein>
    <submittedName>
        <fullName evidence="1">Putative addiction module component</fullName>
    </submittedName>
</protein>
<sequence length="67" mass="7814">MGITEIQNMTKAEKLEAMELLWDAISHDSTPVQSPSWHKGVLDKRREKIVSNQAHFITLEKLKERLR</sequence>
<dbReference type="Proteomes" id="UP000188181">
    <property type="component" value="Chromosome"/>
</dbReference>
<evidence type="ECO:0000313" key="1">
    <source>
        <dbReference type="EMBL" id="AQQ71252.1"/>
    </source>
</evidence>
<dbReference type="STRING" id="1851148.SMSP2_01618"/>
<reference evidence="2" key="1">
    <citation type="submission" date="2017-02" db="EMBL/GenBank/DDBJ databases">
        <title>Comparative genomics and description of representatives of a novel lineage of planctomycetes thriving in anoxic sediments.</title>
        <authorList>
            <person name="Spring S."/>
            <person name="Bunk B."/>
            <person name="Sproer C."/>
        </authorList>
    </citation>
    <scope>NUCLEOTIDE SEQUENCE [LARGE SCALE GENOMIC DNA]</scope>
    <source>
        <strain evidence="2">SM-Chi-D1</strain>
    </source>
</reference>
<proteinExistence type="predicted"/>
<name>A0A1Q2MG56_9BACT</name>
<dbReference type="Pfam" id="PF09720">
    <property type="entry name" value="Unstab_antitox"/>
    <property type="match status" value="1"/>
</dbReference>
<evidence type="ECO:0000313" key="2">
    <source>
        <dbReference type="Proteomes" id="UP000188181"/>
    </source>
</evidence>
<dbReference type="KEGG" id="pbas:SMSP2_01618"/>
<dbReference type="InterPro" id="IPR013406">
    <property type="entry name" value="CHP02574_addiction_mod"/>
</dbReference>
<keyword evidence="2" id="KW-1185">Reference proteome</keyword>